<evidence type="ECO:0000256" key="3">
    <source>
        <dbReference type="ARBA" id="ARBA00023125"/>
    </source>
</evidence>
<dbReference type="PROSITE" id="PS50931">
    <property type="entry name" value="HTH_LYSR"/>
    <property type="match status" value="1"/>
</dbReference>
<dbReference type="AlphaFoldDB" id="A0A317CVP7"/>
<evidence type="ECO:0000256" key="1">
    <source>
        <dbReference type="ARBA" id="ARBA00009437"/>
    </source>
</evidence>
<keyword evidence="7" id="KW-1185">Reference proteome</keyword>
<dbReference type="PANTHER" id="PTHR30126:SF25">
    <property type="entry name" value="HTH-TYPE TRANSCRIPTIONAL REGULATOR METR"/>
    <property type="match status" value="1"/>
</dbReference>
<dbReference type="InterPro" id="IPR036388">
    <property type="entry name" value="WH-like_DNA-bd_sf"/>
</dbReference>
<evidence type="ECO:0000313" key="6">
    <source>
        <dbReference type="EMBL" id="PWR00423.1"/>
    </source>
</evidence>
<keyword evidence="2" id="KW-0805">Transcription regulation</keyword>
<accession>A0A317CVP7</accession>
<dbReference type="PANTHER" id="PTHR30126">
    <property type="entry name" value="HTH-TYPE TRANSCRIPTIONAL REGULATOR"/>
    <property type="match status" value="1"/>
</dbReference>
<dbReference type="Gene3D" id="1.10.10.10">
    <property type="entry name" value="Winged helix-like DNA-binding domain superfamily/Winged helix DNA-binding domain"/>
    <property type="match status" value="1"/>
</dbReference>
<dbReference type="SUPFAM" id="SSF46785">
    <property type="entry name" value="Winged helix' DNA-binding domain"/>
    <property type="match status" value="1"/>
</dbReference>
<dbReference type="OrthoDB" id="155872at2"/>
<dbReference type="InterPro" id="IPR000847">
    <property type="entry name" value="LysR_HTH_N"/>
</dbReference>
<dbReference type="Pfam" id="PF03466">
    <property type="entry name" value="LysR_substrate"/>
    <property type="match status" value="1"/>
</dbReference>
<proteinExistence type="inferred from homology"/>
<dbReference type="EMBL" id="QGKM01000004">
    <property type="protein sequence ID" value="PWR00423.1"/>
    <property type="molecule type" value="Genomic_DNA"/>
</dbReference>
<dbReference type="InterPro" id="IPR036390">
    <property type="entry name" value="WH_DNA-bd_sf"/>
</dbReference>
<dbReference type="SUPFAM" id="SSF53850">
    <property type="entry name" value="Periplasmic binding protein-like II"/>
    <property type="match status" value="1"/>
</dbReference>
<protein>
    <submittedName>
        <fullName evidence="6">LysR family transcriptional regulator</fullName>
    </submittedName>
</protein>
<comment type="similarity">
    <text evidence="1">Belongs to the LysR transcriptional regulatory family.</text>
</comment>
<dbReference type="Pfam" id="PF00126">
    <property type="entry name" value="HTH_1"/>
    <property type="match status" value="1"/>
</dbReference>
<dbReference type="InterPro" id="IPR005119">
    <property type="entry name" value="LysR_subst-bd"/>
</dbReference>
<keyword evidence="3" id="KW-0238">DNA-binding</keyword>
<name>A0A317CVP7_9GAMM</name>
<feature type="domain" description="HTH lysR-type" evidence="5">
    <location>
        <begin position="1"/>
        <end position="59"/>
    </location>
</feature>
<dbReference type="GO" id="GO:0000976">
    <property type="term" value="F:transcription cis-regulatory region binding"/>
    <property type="evidence" value="ECO:0007669"/>
    <property type="project" value="TreeGrafter"/>
</dbReference>
<evidence type="ECO:0000313" key="7">
    <source>
        <dbReference type="Proteomes" id="UP000245539"/>
    </source>
</evidence>
<dbReference type="Gene3D" id="3.40.190.10">
    <property type="entry name" value="Periplasmic binding protein-like II"/>
    <property type="match status" value="1"/>
</dbReference>
<organism evidence="6 7">
    <name type="scientific">Leucothrix pacifica</name>
    <dbReference type="NCBI Taxonomy" id="1247513"/>
    <lineage>
        <taxon>Bacteria</taxon>
        <taxon>Pseudomonadati</taxon>
        <taxon>Pseudomonadota</taxon>
        <taxon>Gammaproteobacteria</taxon>
        <taxon>Thiotrichales</taxon>
        <taxon>Thiotrichaceae</taxon>
        <taxon>Leucothrix</taxon>
    </lineage>
</organism>
<dbReference type="GO" id="GO:0003700">
    <property type="term" value="F:DNA-binding transcription factor activity"/>
    <property type="evidence" value="ECO:0007669"/>
    <property type="project" value="InterPro"/>
</dbReference>
<evidence type="ECO:0000256" key="2">
    <source>
        <dbReference type="ARBA" id="ARBA00023015"/>
    </source>
</evidence>
<keyword evidence="4" id="KW-0804">Transcription</keyword>
<evidence type="ECO:0000256" key="4">
    <source>
        <dbReference type="ARBA" id="ARBA00023163"/>
    </source>
</evidence>
<sequence length="295" mass="33837">MIERIHLQIILALHQYKTLTAAASSLNLSQSALSHQIKHLEERLGVKLWQKEGRLLRLTQPGEQLLSSAQRVIPVLQRTEQTLQAYSEGRQGNLRIGVECYPCYEWLMRVIADFLQSSPEVDVDIVQKFQFSGVEGLLNHSVDLLITPDPFEHPGLIFDSLFDYELVLVIAEDHPLAKEKYCKPEMLRDQTLLLFPVPVDRLDIYTEFLIPAHVSAKAQKFTESIEMMLQLTVCQRGVFTLPRWLAKLYCEQYPLTTLKLGKNGVNKTLYAAYKQSDVETPYLHAFLELGKQKQL</sequence>
<gene>
    <name evidence="6" type="ORF">DKW60_01685</name>
</gene>
<dbReference type="Proteomes" id="UP000245539">
    <property type="component" value="Unassembled WGS sequence"/>
</dbReference>
<evidence type="ECO:0000259" key="5">
    <source>
        <dbReference type="PROSITE" id="PS50931"/>
    </source>
</evidence>
<reference evidence="6 7" key="1">
    <citation type="submission" date="2018-05" db="EMBL/GenBank/DDBJ databases">
        <title>Leucothrix arctica sp. nov., isolated from Arctic seawater.</title>
        <authorList>
            <person name="Choi A."/>
            <person name="Baek K."/>
        </authorList>
    </citation>
    <scope>NUCLEOTIDE SEQUENCE [LARGE SCALE GENOMIC DNA]</scope>
    <source>
        <strain evidence="6 7">JCM 18388</strain>
    </source>
</reference>
<comment type="caution">
    <text evidence="6">The sequence shown here is derived from an EMBL/GenBank/DDBJ whole genome shotgun (WGS) entry which is preliminary data.</text>
</comment>
<dbReference type="PRINTS" id="PR00039">
    <property type="entry name" value="HTHLYSR"/>
</dbReference>